<name>A0A9X5H3K2_9FIRM</name>
<evidence type="ECO:0000313" key="3">
    <source>
        <dbReference type="Proteomes" id="UP000474104"/>
    </source>
</evidence>
<dbReference type="GO" id="GO:0003677">
    <property type="term" value="F:DNA binding"/>
    <property type="evidence" value="ECO:0007669"/>
    <property type="project" value="UniProtKB-KW"/>
</dbReference>
<organism evidence="2 3">
    <name type="scientific">Schaedlerella arabinosiphila</name>
    <dbReference type="NCBI Taxonomy" id="2044587"/>
    <lineage>
        <taxon>Bacteria</taxon>
        <taxon>Bacillati</taxon>
        <taxon>Bacillota</taxon>
        <taxon>Clostridia</taxon>
        <taxon>Lachnospirales</taxon>
        <taxon>Lachnospiraceae</taxon>
        <taxon>Schaedlerella</taxon>
    </lineage>
</organism>
<dbReference type="SUPFAM" id="SSF47729">
    <property type="entry name" value="IHF-like DNA-binding proteins"/>
    <property type="match status" value="1"/>
</dbReference>
<dbReference type="InterPro" id="IPR000119">
    <property type="entry name" value="Hist_DNA-bd"/>
</dbReference>
<protein>
    <submittedName>
        <fullName evidence="2">HU family DNA-binding protein</fullName>
    </submittedName>
</protein>
<dbReference type="Gene3D" id="4.10.520.10">
    <property type="entry name" value="IHF-like DNA-binding proteins"/>
    <property type="match status" value="1"/>
</dbReference>
<keyword evidence="2" id="KW-0238">DNA-binding</keyword>
<dbReference type="OrthoDB" id="2050843at2"/>
<dbReference type="EMBL" id="VIRB01000007">
    <property type="protein sequence ID" value="NDO67342.1"/>
    <property type="molecule type" value="Genomic_DNA"/>
</dbReference>
<gene>
    <name evidence="2" type="ORF">FMM80_00780</name>
</gene>
<dbReference type="RefSeq" id="WP_004068580.1">
    <property type="nucleotide sequence ID" value="NZ_VIRB01000007.1"/>
</dbReference>
<evidence type="ECO:0000313" key="2">
    <source>
        <dbReference type="EMBL" id="NDO67342.1"/>
    </source>
</evidence>
<evidence type="ECO:0000256" key="1">
    <source>
        <dbReference type="RuleBase" id="RU003939"/>
    </source>
</evidence>
<dbReference type="Proteomes" id="UP000474104">
    <property type="component" value="Unassembled WGS sequence"/>
</dbReference>
<dbReference type="AlphaFoldDB" id="A0A9X5H3K2"/>
<dbReference type="GO" id="GO:0030527">
    <property type="term" value="F:structural constituent of chromatin"/>
    <property type="evidence" value="ECO:0007669"/>
    <property type="project" value="InterPro"/>
</dbReference>
<dbReference type="SMART" id="SM00411">
    <property type="entry name" value="BHL"/>
    <property type="match status" value="1"/>
</dbReference>
<dbReference type="InterPro" id="IPR010992">
    <property type="entry name" value="IHF-like_DNA-bd_dom_sf"/>
</dbReference>
<comment type="caution">
    <text evidence="2">The sequence shown here is derived from an EMBL/GenBank/DDBJ whole genome shotgun (WGS) entry which is preliminary data.</text>
</comment>
<reference evidence="2 3" key="1">
    <citation type="submission" date="2019-07" db="EMBL/GenBank/DDBJ databases">
        <title>Draft genome sequences of 15 bacterial species constituting the stable defined intestinal microbiota of the GM15 gnotobiotic mouse model.</title>
        <authorList>
            <person name="Elie C."/>
            <person name="Mathieu A."/>
            <person name="Saliou A."/>
            <person name="Darnaud M."/>
            <person name="Leulier F."/>
            <person name="Tamellini A."/>
        </authorList>
    </citation>
    <scope>NUCLEOTIDE SEQUENCE [LARGE SCALE GENOMIC DNA]</scope>
    <source>
        <strain evidence="3">ASF 502</strain>
    </source>
</reference>
<dbReference type="Pfam" id="PF00216">
    <property type="entry name" value="Bac_DNA_binding"/>
    <property type="match status" value="1"/>
</dbReference>
<comment type="similarity">
    <text evidence="1">Belongs to the bacterial histone-like protein family.</text>
</comment>
<accession>A0A9X5H3K2</accession>
<sequence length="101" mass="11421">MTKVEFIKKIVDVTKEKYDGEKELNQKDVNVILSSLETVVKNAVLKDDEVTIPGIGKVKTKVVPERTGTVMMGENKGQKWTKPEHKEATFKISKSLKTIFE</sequence>
<proteinExistence type="inferred from homology"/>